<dbReference type="OrthoDB" id="2679301at2"/>
<proteinExistence type="predicted"/>
<protein>
    <submittedName>
        <fullName evidence="1">Uncharacterized protein</fullName>
    </submittedName>
</protein>
<name>A0A4P6EZL7_9BACL</name>
<dbReference type="KEGG" id="pprt:ET464_06910"/>
<dbReference type="EMBL" id="CP035492">
    <property type="protein sequence ID" value="QAY66167.1"/>
    <property type="molecule type" value="Genomic_DNA"/>
</dbReference>
<evidence type="ECO:0000313" key="1">
    <source>
        <dbReference type="EMBL" id="QAY66167.1"/>
    </source>
</evidence>
<reference evidence="1 2" key="1">
    <citation type="submission" date="2019-01" db="EMBL/GenBank/DDBJ databases">
        <title>Genome sequencing of strain FW100M-2.</title>
        <authorList>
            <person name="Heo J."/>
            <person name="Kim S.-J."/>
            <person name="Kim J.-S."/>
            <person name="Hong S.-B."/>
            <person name="Kwon S.-W."/>
        </authorList>
    </citation>
    <scope>NUCLEOTIDE SEQUENCE [LARGE SCALE GENOMIC DNA]</scope>
    <source>
        <strain evidence="1 2">FW100M-2</strain>
    </source>
</reference>
<accession>A0A4P6EZL7</accession>
<organism evidence="1 2">
    <name type="scientific">Paenibacillus protaetiae</name>
    <dbReference type="NCBI Taxonomy" id="2509456"/>
    <lineage>
        <taxon>Bacteria</taxon>
        <taxon>Bacillati</taxon>
        <taxon>Bacillota</taxon>
        <taxon>Bacilli</taxon>
        <taxon>Bacillales</taxon>
        <taxon>Paenibacillaceae</taxon>
        <taxon>Paenibacillus</taxon>
    </lineage>
</organism>
<dbReference type="RefSeq" id="WP_129439469.1">
    <property type="nucleotide sequence ID" value="NZ_CP035492.1"/>
</dbReference>
<dbReference type="AlphaFoldDB" id="A0A4P6EZL7"/>
<keyword evidence="2" id="KW-1185">Reference proteome</keyword>
<sequence>MRIRLWKRFAAAAAAVAAVIAVLSWLPGTVNHQPAFQEEIPVFRVETIKRLTNTNMVDALIALQLNSRLSSVKWSNSVLSLELLVDSDPNEQTLWFQDMDKLVRFAFSQTDNVNRILLRYMDRTSESGRTLLFGSDVRRSDSWLQTERDKLPANPLQDELWRQRLRISLSPAWITERRAAGPSAAT</sequence>
<evidence type="ECO:0000313" key="2">
    <source>
        <dbReference type="Proteomes" id="UP000293568"/>
    </source>
</evidence>
<gene>
    <name evidence="1" type="ORF">ET464_06910</name>
</gene>
<dbReference type="Proteomes" id="UP000293568">
    <property type="component" value="Chromosome"/>
</dbReference>